<evidence type="ECO:0000313" key="7">
    <source>
        <dbReference type="Proteomes" id="UP001605036"/>
    </source>
</evidence>
<dbReference type="SUPFAM" id="SSF48264">
    <property type="entry name" value="Cytochrome P450"/>
    <property type="match status" value="1"/>
</dbReference>
<evidence type="ECO:0000256" key="3">
    <source>
        <dbReference type="ARBA" id="ARBA00023002"/>
    </source>
</evidence>
<name>A0ABD1YWS0_9MARC</name>
<evidence type="ECO:0008006" key="8">
    <source>
        <dbReference type="Google" id="ProtNLM"/>
    </source>
</evidence>
<comment type="similarity">
    <text evidence="1">Belongs to the cytochrome P450 family.</text>
</comment>
<keyword evidence="5" id="KW-1133">Transmembrane helix</keyword>
<reference evidence="6 7" key="1">
    <citation type="submission" date="2024-09" db="EMBL/GenBank/DDBJ databases">
        <title>Chromosome-scale assembly of Riccia fluitans.</title>
        <authorList>
            <person name="Paukszto L."/>
            <person name="Sawicki J."/>
            <person name="Karawczyk K."/>
            <person name="Piernik-Szablinska J."/>
            <person name="Szczecinska M."/>
            <person name="Mazdziarz M."/>
        </authorList>
    </citation>
    <scope>NUCLEOTIDE SEQUENCE [LARGE SCALE GENOMIC DNA]</scope>
    <source>
        <strain evidence="6">Rf_01</strain>
        <tissue evidence="6">Aerial parts of the thallus</tissue>
    </source>
</reference>
<dbReference type="CDD" id="cd20618">
    <property type="entry name" value="CYP71_clan"/>
    <property type="match status" value="1"/>
</dbReference>
<evidence type="ECO:0000256" key="4">
    <source>
        <dbReference type="ARBA" id="ARBA00023004"/>
    </source>
</evidence>
<keyword evidence="5" id="KW-0812">Transmembrane</keyword>
<keyword evidence="5" id="KW-0472">Membrane</keyword>
<dbReference type="Pfam" id="PF00067">
    <property type="entry name" value="p450"/>
    <property type="match status" value="2"/>
</dbReference>
<evidence type="ECO:0000256" key="5">
    <source>
        <dbReference type="SAM" id="Phobius"/>
    </source>
</evidence>
<dbReference type="InterPro" id="IPR036396">
    <property type="entry name" value="Cyt_P450_sf"/>
</dbReference>
<keyword evidence="3" id="KW-0560">Oxidoreductase</keyword>
<protein>
    <recommendedName>
        <fullName evidence="8">Cytochrome P450</fullName>
    </recommendedName>
</protein>
<dbReference type="AlphaFoldDB" id="A0ABD1YWS0"/>
<keyword evidence="7" id="KW-1185">Reference proteome</keyword>
<dbReference type="InterPro" id="IPR001128">
    <property type="entry name" value="Cyt_P450"/>
</dbReference>
<dbReference type="GO" id="GO:0044550">
    <property type="term" value="P:secondary metabolite biosynthetic process"/>
    <property type="evidence" value="ECO:0007669"/>
    <property type="project" value="UniProtKB-ARBA"/>
</dbReference>
<comment type="caution">
    <text evidence="6">The sequence shown here is derived from an EMBL/GenBank/DDBJ whole genome shotgun (WGS) entry which is preliminary data.</text>
</comment>
<dbReference type="EMBL" id="JBHFFA010000003">
    <property type="protein sequence ID" value="KAL2634930.1"/>
    <property type="molecule type" value="Genomic_DNA"/>
</dbReference>
<accession>A0ABD1YWS0</accession>
<dbReference type="GO" id="GO:0046872">
    <property type="term" value="F:metal ion binding"/>
    <property type="evidence" value="ECO:0007669"/>
    <property type="project" value="UniProtKB-KW"/>
</dbReference>
<dbReference type="Gene3D" id="1.10.630.10">
    <property type="entry name" value="Cytochrome P450"/>
    <property type="match status" value="1"/>
</dbReference>
<gene>
    <name evidence="6" type="ORF">R1flu_006409</name>
</gene>
<keyword evidence="2" id="KW-0479">Metal-binding</keyword>
<dbReference type="PANTHER" id="PTHR47944">
    <property type="entry name" value="CYTOCHROME P450 98A9"/>
    <property type="match status" value="1"/>
</dbReference>
<evidence type="ECO:0000313" key="6">
    <source>
        <dbReference type="EMBL" id="KAL2634930.1"/>
    </source>
</evidence>
<keyword evidence="4" id="KW-0408">Iron</keyword>
<dbReference type="InterPro" id="IPR002401">
    <property type="entry name" value="Cyt_P450_E_grp-I"/>
</dbReference>
<evidence type="ECO:0000256" key="1">
    <source>
        <dbReference type="ARBA" id="ARBA00010617"/>
    </source>
</evidence>
<dbReference type="GO" id="GO:0016491">
    <property type="term" value="F:oxidoreductase activity"/>
    <property type="evidence" value="ECO:0007669"/>
    <property type="project" value="UniProtKB-KW"/>
</dbReference>
<feature type="transmembrane region" description="Helical" evidence="5">
    <location>
        <begin position="23"/>
        <end position="42"/>
    </location>
</feature>
<dbReference type="PRINTS" id="PR00463">
    <property type="entry name" value="EP450I"/>
</dbReference>
<evidence type="ECO:0000256" key="2">
    <source>
        <dbReference type="ARBA" id="ARBA00022723"/>
    </source>
</evidence>
<proteinExistence type="inferred from homology"/>
<dbReference type="PANTHER" id="PTHR47944:SF4">
    <property type="entry name" value="OS09G0441700 PROTEIN"/>
    <property type="match status" value="1"/>
</dbReference>
<organism evidence="6 7">
    <name type="scientific">Riccia fluitans</name>
    <dbReference type="NCBI Taxonomy" id="41844"/>
    <lineage>
        <taxon>Eukaryota</taxon>
        <taxon>Viridiplantae</taxon>
        <taxon>Streptophyta</taxon>
        <taxon>Embryophyta</taxon>
        <taxon>Marchantiophyta</taxon>
        <taxon>Marchantiopsida</taxon>
        <taxon>Marchantiidae</taxon>
        <taxon>Marchantiales</taxon>
        <taxon>Ricciaceae</taxon>
        <taxon>Riccia</taxon>
    </lineage>
</organism>
<sequence length="572" mass="65056">MSLNTMEFGSNITLSTWLGQHNIFTTLLGIVGLLLYIFLNLLDKSSDNKTLRLPPGPQGWPVVGNLLQLGRLPHQTLSEMSKRYGSLMFVQLGSTPTLVVSSAELAQEVLGAQDHLFSASRPKATSSGAPGDFLLCKTRGLILAPLGDQWRFMRRVLVSNLFPAKRLEQFQWLMGKAAVVQEAAGQYTESPLKPVLGGWQEVRREEILSLVKRALKEGHDGQVVPLGKKLEELGYNHATQALFQKSYFGPRSLKPDNYHESRAFQKMVASSGSSGSRGFIRQLGEFLPFVRSIDSNIWNWKFWYFSRVYDRYLSNIVKEHHHQRNPRSTEIRDMVDLFLSLQTEIHRRQRTDENLKALIKDLLTGGTESFTNQVVWTLAELMRHPEIRMKVQTELDHVVGRERVVEETDLPRLRYIQAVVKESFRLHPVLPLCSPLEPTVATKFRGYELPGKTRVVFNLYAIMRDSKVWEEPLVFNPERFRRRSPGVKEEDFDLLPFGCATGRRIRVGLNLGLTMVQYTLAQLLHTCDLALPLGWNCEDVNIDEAPGPNLPKAQPLQVLVTPRLPPRVFRGL</sequence>
<dbReference type="Proteomes" id="UP001605036">
    <property type="component" value="Unassembled WGS sequence"/>
</dbReference>